<reference evidence="4 5" key="1">
    <citation type="submission" date="2024-09" db="EMBL/GenBank/DDBJ databases">
        <authorList>
            <person name="Sun Q."/>
            <person name="Mori K."/>
        </authorList>
    </citation>
    <scope>NUCLEOTIDE SEQUENCE [LARGE SCALE GENOMIC DNA]</scope>
    <source>
        <strain evidence="4 5">CECT 8726</strain>
    </source>
</reference>
<evidence type="ECO:0000313" key="4">
    <source>
        <dbReference type="EMBL" id="MFB9230452.1"/>
    </source>
</evidence>
<dbReference type="EMBL" id="JBHMEA010000007">
    <property type="protein sequence ID" value="MFB9230452.1"/>
    <property type="molecule type" value="Genomic_DNA"/>
</dbReference>
<feature type="coiled-coil region" evidence="2">
    <location>
        <begin position="95"/>
        <end position="129"/>
    </location>
</feature>
<keyword evidence="5" id="KW-1185">Reference proteome</keyword>
<proteinExistence type="predicted"/>
<dbReference type="Pfam" id="PF01381">
    <property type="entry name" value="HTH_3"/>
    <property type="match status" value="1"/>
</dbReference>
<name>A0ABV5JAG9_9RHOB</name>
<dbReference type="PANTHER" id="PTHR46558:SF13">
    <property type="entry name" value="HTH-TYPE TRANSCRIPTIONAL REGULATOR IMMR"/>
    <property type="match status" value="1"/>
</dbReference>
<gene>
    <name evidence="4" type="ORF">ACFFUT_01470</name>
</gene>
<dbReference type="RefSeq" id="WP_213887646.1">
    <property type="nucleotide sequence ID" value="NZ_JAGFNU010000001.1"/>
</dbReference>
<evidence type="ECO:0000256" key="2">
    <source>
        <dbReference type="SAM" id="Coils"/>
    </source>
</evidence>
<dbReference type="InterPro" id="IPR010982">
    <property type="entry name" value="Lambda_DNA-bd_dom_sf"/>
</dbReference>
<comment type="caution">
    <text evidence="4">The sequence shown here is derived from an EMBL/GenBank/DDBJ whole genome shotgun (WGS) entry which is preliminary data.</text>
</comment>
<dbReference type="SUPFAM" id="SSF47413">
    <property type="entry name" value="lambda repressor-like DNA-binding domains"/>
    <property type="match status" value="1"/>
</dbReference>
<dbReference type="PROSITE" id="PS50943">
    <property type="entry name" value="HTH_CROC1"/>
    <property type="match status" value="1"/>
</dbReference>
<dbReference type="SMART" id="SM00530">
    <property type="entry name" value="HTH_XRE"/>
    <property type="match status" value="1"/>
</dbReference>
<organism evidence="4 5">
    <name type="scientific">Pseudohalocynthiibacter aestuariivivens</name>
    <dbReference type="NCBI Taxonomy" id="1591409"/>
    <lineage>
        <taxon>Bacteria</taxon>
        <taxon>Pseudomonadati</taxon>
        <taxon>Pseudomonadota</taxon>
        <taxon>Alphaproteobacteria</taxon>
        <taxon>Rhodobacterales</taxon>
        <taxon>Paracoccaceae</taxon>
        <taxon>Pseudohalocynthiibacter</taxon>
    </lineage>
</organism>
<evidence type="ECO:0000259" key="3">
    <source>
        <dbReference type="PROSITE" id="PS50943"/>
    </source>
</evidence>
<dbReference type="Proteomes" id="UP001589683">
    <property type="component" value="Unassembled WGS sequence"/>
</dbReference>
<keyword evidence="1" id="KW-0238">DNA-binding</keyword>
<protein>
    <submittedName>
        <fullName evidence="4">Multiprotein-bridging factor 1 family protein</fullName>
    </submittedName>
</protein>
<dbReference type="PANTHER" id="PTHR46558">
    <property type="entry name" value="TRACRIPTIONAL REGULATORY PROTEIN-RELATED-RELATED"/>
    <property type="match status" value="1"/>
</dbReference>
<dbReference type="Gene3D" id="1.10.260.40">
    <property type="entry name" value="lambda repressor-like DNA-binding domains"/>
    <property type="match status" value="1"/>
</dbReference>
<feature type="domain" description="HTH cro/C1-type" evidence="3">
    <location>
        <begin position="20"/>
        <end position="74"/>
    </location>
</feature>
<dbReference type="CDD" id="cd00093">
    <property type="entry name" value="HTH_XRE"/>
    <property type="match status" value="1"/>
</dbReference>
<accession>A0ABV5JAG9</accession>
<dbReference type="InterPro" id="IPR001387">
    <property type="entry name" value="Cro/C1-type_HTH"/>
</dbReference>
<keyword evidence="2" id="KW-0175">Coiled coil</keyword>
<evidence type="ECO:0000256" key="1">
    <source>
        <dbReference type="ARBA" id="ARBA00023125"/>
    </source>
</evidence>
<sequence>MSIAETNWYSEESATLGDRIAGAREMAGTSQEDLSKRLGVKLKTIRAWEQDLSEPRANKIQMLAGMLNVSIMWLMNGEGDGVEAPVDEVYLTADVNDLLTEMRQMKTQISQTAERLGHLEKRLRTALKEPSE</sequence>
<evidence type="ECO:0000313" key="5">
    <source>
        <dbReference type="Proteomes" id="UP001589683"/>
    </source>
</evidence>